<dbReference type="PANTHER" id="PTHR43546:SF3">
    <property type="entry name" value="UPF0173 METAL-DEPENDENT HYDROLASE MJ1163"/>
    <property type="match status" value="1"/>
</dbReference>
<dbReference type="EMBL" id="JBHTMV010000006">
    <property type="protein sequence ID" value="MFD1294623.1"/>
    <property type="molecule type" value="Genomic_DNA"/>
</dbReference>
<dbReference type="InterPro" id="IPR050114">
    <property type="entry name" value="UPF0173_UPF0282_UlaG_hydrolase"/>
</dbReference>
<dbReference type="SUPFAM" id="SSF56281">
    <property type="entry name" value="Metallo-hydrolase/oxidoreductase"/>
    <property type="match status" value="1"/>
</dbReference>
<evidence type="ECO:0000313" key="3">
    <source>
        <dbReference type="Proteomes" id="UP001597241"/>
    </source>
</evidence>
<dbReference type="Proteomes" id="UP001597241">
    <property type="component" value="Unassembled WGS sequence"/>
</dbReference>
<organism evidence="2 3">
    <name type="scientific">Lutibacter holmesii</name>
    <dbReference type="NCBI Taxonomy" id="1137985"/>
    <lineage>
        <taxon>Bacteria</taxon>
        <taxon>Pseudomonadati</taxon>
        <taxon>Bacteroidota</taxon>
        <taxon>Flavobacteriia</taxon>
        <taxon>Flavobacteriales</taxon>
        <taxon>Flavobacteriaceae</taxon>
        <taxon>Lutibacter</taxon>
    </lineage>
</organism>
<accession>A0ABW3WSI5</accession>
<sequence>MKLKKLIYLHIILLCSFITLQAQNSNVYNFETTNGTLTIQPIFHGSLVLTYKNTTIYVDPYGGQKLYANLKSPDIVLMTDIHPDHLNLSTLDSINTKNALFITPQAVADKLPEKYKSTISIINNNQAIHRLGIYIKAIPMYNLPVDPPSKKHPKGRGNGYLLKIDNKTIYISGDTEDIPEMRQLRNIDIAFVCMNLPYTMTVDQAASAVLEFQPKVVFPFHYRGANGYSDVDKFKKLVNDKNQKIEVILAEWYPKN</sequence>
<proteinExistence type="predicted"/>
<feature type="chain" id="PRO_5046243632" evidence="1">
    <location>
        <begin position="25"/>
        <end position="256"/>
    </location>
</feature>
<protein>
    <submittedName>
        <fullName evidence="2">MBL fold metallo-hydrolase</fullName>
    </submittedName>
</protein>
<keyword evidence="3" id="KW-1185">Reference proteome</keyword>
<evidence type="ECO:0000256" key="1">
    <source>
        <dbReference type="SAM" id="SignalP"/>
    </source>
</evidence>
<dbReference type="InterPro" id="IPR036866">
    <property type="entry name" value="RibonucZ/Hydroxyglut_hydro"/>
</dbReference>
<dbReference type="Pfam" id="PF13483">
    <property type="entry name" value="Lactamase_B_3"/>
    <property type="match status" value="1"/>
</dbReference>
<dbReference type="Gene3D" id="3.60.15.10">
    <property type="entry name" value="Ribonuclease Z/Hydroxyacylglutathione hydrolase-like"/>
    <property type="match status" value="1"/>
</dbReference>
<dbReference type="RefSeq" id="WP_386809896.1">
    <property type="nucleotide sequence ID" value="NZ_JBHTMV010000006.1"/>
</dbReference>
<comment type="caution">
    <text evidence="2">The sequence shown here is derived from an EMBL/GenBank/DDBJ whole genome shotgun (WGS) entry which is preliminary data.</text>
</comment>
<keyword evidence="1" id="KW-0732">Signal</keyword>
<evidence type="ECO:0000313" key="2">
    <source>
        <dbReference type="EMBL" id="MFD1294623.1"/>
    </source>
</evidence>
<reference evidence="3" key="1">
    <citation type="journal article" date="2019" name="Int. J. Syst. Evol. Microbiol.">
        <title>The Global Catalogue of Microorganisms (GCM) 10K type strain sequencing project: providing services to taxonomists for standard genome sequencing and annotation.</title>
        <authorList>
            <consortium name="The Broad Institute Genomics Platform"/>
            <consortium name="The Broad Institute Genome Sequencing Center for Infectious Disease"/>
            <person name="Wu L."/>
            <person name="Ma J."/>
        </authorList>
    </citation>
    <scope>NUCLEOTIDE SEQUENCE [LARGE SCALE GENOMIC DNA]</scope>
    <source>
        <strain evidence="3">CCUG 62221</strain>
    </source>
</reference>
<dbReference type="PANTHER" id="PTHR43546">
    <property type="entry name" value="UPF0173 METAL-DEPENDENT HYDROLASE MJ1163-RELATED"/>
    <property type="match status" value="1"/>
</dbReference>
<feature type="signal peptide" evidence="1">
    <location>
        <begin position="1"/>
        <end position="24"/>
    </location>
</feature>
<name>A0ABW3WSI5_9FLAO</name>
<gene>
    <name evidence="2" type="ORF">ACFQ5N_12330</name>
</gene>